<dbReference type="Proteomes" id="UP000326877">
    <property type="component" value="Unassembled WGS sequence"/>
</dbReference>
<dbReference type="EMBL" id="ML735233">
    <property type="protein sequence ID" value="KAE8392958.1"/>
    <property type="molecule type" value="Genomic_DNA"/>
</dbReference>
<gene>
    <name evidence="1" type="ORF">BDV23DRAFT_150217</name>
</gene>
<organism evidence="1">
    <name type="scientific">Petromyces alliaceus</name>
    <name type="common">Aspergillus alliaceus</name>
    <dbReference type="NCBI Taxonomy" id="209559"/>
    <lineage>
        <taxon>Eukaryota</taxon>
        <taxon>Fungi</taxon>
        <taxon>Dikarya</taxon>
        <taxon>Ascomycota</taxon>
        <taxon>Pezizomycotina</taxon>
        <taxon>Eurotiomycetes</taxon>
        <taxon>Eurotiomycetidae</taxon>
        <taxon>Eurotiales</taxon>
        <taxon>Aspergillaceae</taxon>
        <taxon>Aspergillus</taxon>
        <taxon>Aspergillus subgen. Circumdati</taxon>
    </lineage>
</organism>
<protein>
    <submittedName>
        <fullName evidence="1">Uncharacterized protein</fullName>
    </submittedName>
</protein>
<dbReference type="AlphaFoldDB" id="A0A5N7CGR3"/>
<evidence type="ECO:0000313" key="1">
    <source>
        <dbReference type="EMBL" id="KAE8392958.1"/>
    </source>
</evidence>
<proteinExistence type="predicted"/>
<reference evidence="1" key="1">
    <citation type="submission" date="2019-04" db="EMBL/GenBank/DDBJ databases">
        <title>Friends and foes A comparative genomics studyof 23 Aspergillus species from section Flavi.</title>
        <authorList>
            <consortium name="DOE Joint Genome Institute"/>
            <person name="Kjaerbolling I."/>
            <person name="Vesth T."/>
            <person name="Frisvad J.C."/>
            <person name="Nybo J.L."/>
            <person name="Theobald S."/>
            <person name="Kildgaard S."/>
            <person name="Isbrandt T."/>
            <person name="Kuo A."/>
            <person name="Sato A."/>
            <person name="Lyhne E.K."/>
            <person name="Kogle M.E."/>
            <person name="Wiebenga A."/>
            <person name="Kun R.S."/>
            <person name="Lubbers R.J."/>
            <person name="Makela M.R."/>
            <person name="Barry K."/>
            <person name="Chovatia M."/>
            <person name="Clum A."/>
            <person name="Daum C."/>
            <person name="Haridas S."/>
            <person name="He G."/>
            <person name="LaButti K."/>
            <person name="Lipzen A."/>
            <person name="Mondo S."/>
            <person name="Riley R."/>
            <person name="Salamov A."/>
            <person name="Simmons B.A."/>
            <person name="Magnuson J.K."/>
            <person name="Henrissat B."/>
            <person name="Mortensen U.H."/>
            <person name="Larsen T.O."/>
            <person name="Devries R.P."/>
            <person name="Grigoriev I.V."/>
            <person name="Machida M."/>
            <person name="Baker S.E."/>
            <person name="Andersen M.R."/>
        </authorList>
    </citation>
    <scope>NUCLEOTIDE SEQUENCE [LARGE SCALE GENOMIC DNA]</scope>
    <source>
        <strain evidence="1">IBT 14317</strain>
    </source>
</reference>
<accession>A0A5N7CGR3</accession>
<sequence>MLYRHWYRPSLGSSVATIVYQASCKRVCHSTHHRIMGNFGYIWAQQCRHGRKSYDRQIHQHEDRTYDGNWRWITSRRGRYSAEGYYDQ</sequence>
<name>A0A5N7CGR3_PETAA</name>